<comment type="caution">
    <text evidence="1">The sequence shown here is derived from an EMBL/GenBank/DDBJ whole genome shotgun (WGS) entry which is preliminary data.</text>
</comment>
<reference evidence="2" key="1">
    <citation type="journal article" date="2023" name="Front. Plant Sci.">
        <title>Chromosomal-level genome assembly of Melastoma candidum provides insights into trichome evolution.</title>
        <authorList>
            <person name="Zhong Y."/>
            <person name="Wu W."/>
            <person name="Sun C."/>
            <person name="Zou P."/>
            <person name="Liu Y."/>
            <person name="Dai S."/>
            <person name="Zhou R."/>
        </authorList>
    </citation>
    <scope>NUCLEOTIDE SEQUENCE [LARGE SCALE GENOMIC DNA]</scope>
</reference>
<organism evidence="1 2">
    <name type="scientific">Melastoma candidum</name>
    <dbReference type="NCBI Taxonomy" id="119954"/>
    <lineage>
        <taxon>Eukaryota</taxon>
        <taxon>Viridiplantae</taxon>
        <taxon>Streptophyta</taxon>
        <taxon>Embryophyta</taxon>
        <taxon>Tracheophyta</taxon>
        <taxon>Spermatophyta</taxon>
        <taxon>Magnoliopsida</taxon>
        <taxon>eudicotyledons</taxon>
        <taxon>Gunneridae</taxon>
        <taxon>Pentapetalae</taxon>
        <taxon>rosids</taxon>
        <taxon>malvids</taxon>
        <taxon>Myrtales</taxon>
        <taxon>Melastomataceae</taxon>
        <taxon>Melastomatoideae</taxon>
        <taxon>Melastomateae</taxon>
        <taxon>Melastoma</taxon>
    </lineage>
</organism>
<protein>
    <submittedName>
        <fullName evidence="1">Uncharacterized protein</fullName>
    </submittedName>
</protein>
<dbReference type="EMBL" id="CM042890">
    <property type="protein sequence ID" value="KAI4310519.1"/>
    <property type="molecule type" value="Genomic_DNA"/>
</dbReference>
<keyword evidence="2" id="KW-1185">Reference proteome</keyword>
<name>A0ACB9LIK4_9MYRT</name>
<accession>A0ACB9LIK4</accession>
<proteinExistence type="predicted"/>
<sequence>MWKMNRVLLLFLLVKLLVFAVPIHGGSSLDHNDIRKPYIVYMGDVPEEATKTSVEHSHHDLLAAVIGDEEIARGAMIYSYRKSFNGFTANLLPEEADGLRGRDGIISVFPSRKRKLLTTRSWDFVGMPLGVKRNVAVESDIIIGVLDSGIYVDAPSFRDTGFGPIPSKWKGKCSKGANFTGCNRKVIGARYFNLEHLSPVDSSPVDDDGHGTHTASTAAGAIVKDASLYGVGAGTARGGVPSARIAIYKVCWTEMCSDVDLLAGFDAAIADGVDIISVSIGGPSGDYFKDTIAIGSFHAMKKSILTSCAGGNSGPTEYTIENVAPWITTVAASSTNRKFVTKVKLGNGLTLSGSSINTFSPKKTMYPLTSGSKAANSTTYGNASVCDDGSLSEDMVKGRVVYCWDYSGQDYTIANLGGVGLISSSDIMSDTAFTTMIAESTLNIKDGRAVDKYINSTKNATAVIYKTTSAKRIAPFIASFSSRGPQIISRHILKPDIAAPGLDILAGYSKLSSVTGDPTDTRHTTFNILSGTSMACPHVAAAAAYVKSFRPSWSPAAIKSALMTTATPMRIDDRLHELSAGSGQINPVKAVHPGLVYDITYSSYLSFLCKEGYNSTDIGILTGSKKKFNCSSLKPAKGTDGLNYPSMHIQLENATSGISAVFYRTVTNVEAQNTTYKAVVSAPKGISIEVIPDVLKFGNNGQRRSFKVVVKGSRTTKTRDIMSGSVEWRDSKHRVKSPILVYIGRYMYEGS</sequence>
<evidence type="ECO:0000313" key="1">
    <source>
        <dbReference type="EMBL" id="KAI4310519.1"/>
    </source>
</evidence>
<gene>
    <name evidence="1" type="ORF">MLD38_035493</name>
</gene>
<dbReference type="Proteomes" id="UP001057402">
    <property type="component" value="Chromosome 11"/>
</dbReference>
<evidence type="ECO:0000313" key="2">
    <source>
        <dbReference type="Proteomes" id="UP001057402"/>
    </source>
</evidence>